<dbReference type="Gene3D" id="3.30.740.10">
    <property type="entry name" value="Protein Inhibitor Of Neuronal Nitric Oxide Synthase"/>
    <property type="match status" value="1"/>
</dbReference>
<organism evidence="2 3">
    <name type="scientific">Ditylenchus dipsaci</name>
    <dbReference type="NCBI Taxonomy" id="166011"/>
    <lineage>
        <taxon>Eukaryota</taxon>
        <taxon>Metazoa</taxon>
        <taxon>Ecdysozoa</taxon>
        <taxon>Nematoda</taxon>
        <taxon>Chromadorea</taxon>
        <taxon>Rhabditida</taxon>
        <taxon>Tylenchina</taxon>
        <taxon>Tylenchomorpha</taxon>
        <taxon>Sphaerularioidea</taxon>
        <taxon>Anguinidae</taxon>
        <taxon>Anguininae</taxon>
        <taxon>Ditylenchus</taxon>
    </lineage>
</organism>
<feature type="region of interest" description="Disordered" evidence="1">
    <location>
        <begin position="36"/>
        <end position="59"/>
    </location>
</feature>
<evidence type="ECO:0000256" key="1">
    <source>
        <dbReference type="SAM" id="MobiDB-lite"/>
    </source>
</evidence>
<dbReference type="GO" id="GO:0007017">
    <property type="term" value="P:microtubule-based process"/>
    <property type="evidence" value="ECO:0007669"/>
    <property type="project" value="InterPro"/>
</dbReference>
<dbReference type="Pfam" id="PF01221">
    <property type="entry name" value="Dynein_light"/>
    <property type="match status" value="1"/>
</dbReference>
<dbReference type="Proteomes" id="UP000887574">
    <property type="component" value="Unplaced"/>
</dbReference>
<keyword evidence="2" id="KW-1185">Reference proteome</keyword>
<reference evidence="3" key="1">
    <citation type="submission" date="2022-11" db="UniProtKB">
        <authorList>
            <consortium name="WormBaseParasite"/>
        </authorList>
    </citation>
    <scope>IDENTIFICATION</scope>
</reference>
<proteinExistence type="predicted"/>
<evidence type="ECO:0000313" key="2">
    <source>
        <dbReference type="Proteomes" id="UP000887574"/>
    </source>
</evidence>
<name>A0A915DN87_9BILA</name>
<dbReference type="SMART" id="SM01375">
    <property type="entry name" value="Dynein_light"/>
    <property type="match status" value="1"/>
</dbReference>
<dbReference type="InterPro" id="IPR001372">
    <property type="entry name" value="Dynein_light_chain_typ-1/2"/>
</dbReference>
<evidence type="ECO:0000313" key="3">
    <source>
        <dbReference type="WBParaSite" id="jg21373"/>
    </source>
</evidence>
<dbReference type="WBParaSite" id="jg21373">
    <property type="protein sequence ID" value="jg21373"/>
    <property type="gene ID" value="jg21373"/>
</dbReference>
<dbReference type="AlphaFoldDB" id="A0A915DN87"/>
<accession>A0A915DN87</accession>
<dbReference type="GO" id="GO:0030286">
    <property type="term" value="C:dynein complex"/>
    <property type="evidence" value="ECO:0007669"/>
    <property type="project" value="InterPro"/>
</dbReference>
<dbReference type="InterPro" id="IPR037177">
    <property type="entry name" value="DLC_sf"/>
</dbReference>
<protein>
    <submittedName>
        <fullName evidence="3">Dynein light chain</fullName>
    </submittedName>
</protein>
<feature type="compositionally biased region" description="Basic and acidic residues" evidence="1">
    <location>
        <begin position="45"/>
        <end position="59"/>
    </location>
</feature>
<dbReference type="SUPFAM" id="SSF54648">
    <property type="entry name" value="DLC"/>
    <property type="match status" value="1"/>
</dbReference>
<sequence length="104" mass="12043">MERTELGDPRFTVQVIDIDNKKVLHAQKLCREVFTNSSNEDSAEQSERKPNKQHHMEQKLAKHLKHNFEKSYGGVWHCVVGTSYGAFVTQRKAISSTSLWTIWL</sequence>